<keyword evidence="1" id="KW-1133">Transmembrane helix</keyword>
<dbReference type="EMBL" id="JACHMI010000001">
    <property type="protein sequence ID" value="MBB6551690.1"/>
    <property type="molecule type" value="Genomic_DNA"/>
</dbReference>
<feature type="transmembrane region" description="Helical" evidence="1">
    <location>
        <begin position="28"/>
        <end position="52"/>
    </location>
</feature>
<evidence type="ECO:0000313" key="3">
    <source>
        <dbReference type="Proteomes" id="UP000565579"/>
    </source>
</evidence>
<dbReference type="Proteomes" id="UP000565579">
    <property type="component" value="Unassembled WGS sequence"/>
</dbReference>
<feature type="transmembrane region" description="Helical" evidence="1">
    <location>
        <begin position="72"/>
        <end position="91"/>
    </location>
</feature>
<reference evidence="2 3" key="1">
    <citation type="submission" date="2020-08" db="EMBL/GenBank/DDBJ databases">
        <title>Sequencing the genomes of 1000 actinobacteria strains.</title>
        <authorList>
            <person name="Klenk H.-P."/>
        </authorList>
    </citation>
    <scope>NUCLEOTIDE SEQUENCE [LARGE SCALE GENOMIC DNA]</scope>
    <source>
        <strain evidence="2 3">DSM 43768</strain>
    </source>
</reference>
<gene>
    <name evidence="2" type="ORF">HD593_006485</name>
</gene>
<keyword evidence="1" id="KW-0812">Transmembrane</keyword>
<comment type="caution">
    <text evidence="2">The sequence shown here is derived from an EMBL/GenBank/DDBJ whole genome shotgun (WGS) entry which is preliminary data.</text>
</comment>
<proteinExistence type="predicted"/>
<sequence length="108" mass="11819">MAYRHLLRATRAQIRGGNAIGADRSPAWISWLTAVVAAWIVFTHIVGIVAGTPQSLAVKAWGWGVVAQWVEHWLVLGVMVVLLASTIASLASGYRRRSRREDDQPSDA</sequence>
<evidence type="ECO:0000313" key="2">
    <source>
        <dbReference type="EMBL" id="MBB6551690.1"/>
    </source>
</evidence>
<protein>
    <submittedName>
        <fullName evidence="2">Uncharacterized protein</fullName>
    </submittedName>
</protein>
<name>A0A7X0NXZ8_9ACTN</name>
<organism evidence="2 3">
    <name type="scientific">Nonomuraea rubra</name>
    <dbReference type="NCBI Taxonomy" id="46180"/>
    <lineage>
        <taxon>Bacteria</taxon>
        <taxon>Bacillati</taxon>
        <taxon>Actinomycetota</taxon>
        <taxon>Actinomycetes</taxon>
        <taxon>Streptosporangiales</taxon>
        <taxon>Streptosporangiaceae</taxon>
        <taxon>Nonomuraea</taxon>
    </lineage>
</organism>
<accession>A0A7X0NXZ8</accession>
<dbReference type="AlphaFoldDB" id="A0A7X0NXZ8"/>
<evidence type="ECO:0000256" key="1">
    <source>
        <dbReference type="SAM" id="Phobius"/>
    </source>
</evidence>
<keyword evidence="1" id="KW-0472">Membrane</keyword>
<dbReference type="RefSeq" id="WP_185105717.1">
    <property type="nucleotide sequence ID" value="NZ_BAAAXY010000149.1"/>
</dbReference>
<keyword evidence="3" id="KW-1185">Reference proteome</keyword>